<dbReference type="eggNOG" id="arCOG04362">
    <property type="taxonomic scope" value="Archaea"/>
</dbReference>
<dbReference type="RefSeq" id="WP_008388960.1">
    <property type="nucleotide sequence ID" value="NZ_AOIV01000041.1"/>
</dbReference>
<gene>
    <name evidence="3" type="ORF">C474_17134</name>
</gene>
<dbReference type="InterPro" id="IPR013561">
    <property type="entry name" value="FilR1_middle_dom"/>
</dbReference>
<accession>M0CWU1</accession>
<comment type="caution">
    <text evidence="3">The sequence shown here is derived from an EMBL/GenBank/DDBJ whole genome shotgun (WGS) entry which is preliminary data.</text>
</comment>
<evidence type="ECO:0000313" key="3">
    <source>
        <dbReference type="EMBL" id="ELZ27093.1"/>
    </source>
</evidence>
<organism evidence="3 4">
    <name type="scientific">Halogeometricum pallidum JCM 14848</name>
    <dbReference type="NCBI Taxonomy" id="1227487"/>
    <lineage>
        <taxon>Archaea</taxon>
        <taxon>Methanobacteriati</taxon>
        <taxon>Methanobacteriota</taxon>
        <taxon>Stenosarchaea group</taxon>
        <taxon>Halobacteria</taxon>
        <taxon>Halobacteriales</taxon>
        <taxon>Haloferacaceae</taxon>
        <taxon>Halogeometricum</taxon>
    </lineage>
</organism>
<protein>
    <submittedName>
        <fullName evidence="3">Transcriptional regulator</fullName>
    </submittedName>
</protein>
<evidence type="ECO:0000259" key="2">
    <source>
        <dbReference type="Pfam" id="PF25213"/>
    </source>
</evidence>
<keyword evidence="4" id="KW-1185">Reference proteome</keyword>
<dbReference type="Pfam" id="PF08350">
    <property type="entry name" value="FilR1_middle"/>
    <property type="match status" value="1"/>
</dbReference>
<feature type="domain" description="HVO-A0261-like N-terminal" evidence="2">
    <location>
        <begin position="10"/>
        <end position="83"/>
    </location>
</feature>
<evidence type="ECO:0000259" key="1">
    <source>
        <dbReference type="Pfam" id="PF08350"/>
    </source>
</evidence>
<feature type="domain" description="Methanogenesis regulatory protein FilR1 middle" evidence="1">
    <location>
        <begin position="133"/>
        <end position="252"/>
    </location>
</feature>
<dbReference type="OrthoDB" id="11410at2157"/>
<name>M0CWU1_HALPD</name>
<dbReference type="AlphaFoldDB" id="M0CWU1"/>
<dbReference type="InterPro" id="IPR036390">
    <property type="entry name" value="WH_DNA-bd_sf"/>
</dbReference>
<proteinExistence type="predicted"/>
<reference evidence="3 4" key="1">
    <citation type="journal article" date="2014" name="PLoS Genet.">
        <title>Phylogenetically driven sequencing of extremely halophilic archaea reveals strategies for static and dynamic osmo-response.</title>
        <authorList>
            <person name="Becker E.A."/>
            <person name="Seitzer P.M."/>
            <person name="Tritt A."/>
            <person name="Larsen D."/>
            <person name="Krusor M."/>
            <person name="Yao A.I."/>
            <person name="Wu D."/>
            <person name="Madern D."/>
            <person name="Eisen J.A."/>
            <person name="Darling A.E."/>
            <person name="Facciotti M.T."/>
        </authorList>
    </citation>
    <scope>NUCLEOTIDE SEQUENCE [LARGE SCALE GENOMIC DNA]</scope>
    <source>
        <strain evidence="3 4">JCM 14848</strain>
    </source>
</reference>
<dbReference type="Proteomes" id="UP000011513">
    <property type="component" value="Unassembled WGS sequence"/>
</dbReference>
<dbReference type="InterPro" id="IPR057527">
    <property type="entry name" value="HVO_A0261-like_N"/>
</dbReference>
<dbReference type="SUPFAM" id="SSF46785">
    <property type="entry name" value="Winged helix' DNA-binding domain"/>
    <property type="match status" value="1"/>
</dbReference>
<dbReference type="InParanoid" id="M0CWU1"/>
<dbReference type="EMBL" id="AOIV01000041">
    <property type="protein sequence ID" value="ELZ27093.1"/>
    <property type="molecule type" value="Genomic_DNA"/>
</dbReference>
<sequence length="265" mass="28578">MTDSRKGGTVEYVTSSGTRESVVAALRSEARTARELCAALDASESGVYAATNDLRERNLIETVDGRFRLTGLGLVVADAVERRRQLETLLAADPCYWQTHDVRALPDVFRARLGELADAEVFRASETDPGGAVRLIHEHLLDADAMSVVSPVHFPNLGRTLREVCADRPGRLLVTDAVVEEIRRHDAAVVPVPESLSIRVADVSFALAVVGEKTFLSLPRLDGTYDPSTELVADTAAAAAFGADLFDHVWADATPVEDVASTRSP</sequence>
<dbReference type="Pfam" id="PF25213">
    <property type="entry name" value="HVO_A0261_N"/>
    <property type="match status" value="1"/>
</dbReference>
<evidence type="ECO:0000313" key="4">
    <source>
        <dbReference type="Proteomes" id="UP000011513"/>
    </source>
</evidence>